<comment type="catalytic activity">
    <reaction evidence="1">
        <text>S-ubiquitinyl-[E2 ubiquitin-conjugating enzyme]-L-cysteine + [acceptor protein]-L-lysine = [E2 ubiquitin-conjugating enzyme]-L-cysteine + N(6)-ubiquitinyl-[acceptor protein]-L-lysine.</text>
        <dbReference type="EC" id="2.3.2.26"/>
    </reaction>
</comment>
<protein>
    <recommendedName>
        <fullName evidence="2">HECT-type E3 ubiquitin transferase</fullName>
        <ecNumber evidence="2">2.3.2.26</ecNumber>
    </recommendedName>
</protein>
<evidence type="ECO:0000256" key="1">
    <source>
        <dbReference type="ARBA" id="ARBA00000885"/>
    </source>
</evidence>
<dbReference type="Proteomes" id="UP000522270">
    <property type="component" value="Unassembled WGS sequence"/>
</dbReference>
<dbReference type="EMBL" id="VYZE01001215">
    <property type="protein sequence ID" value="NWU70538.1"/>
    <property type="molecule type" value="Genomic_DNA"/>
</dbReference>
<evidence type="ECO:0000313" key="7">
    <source>
        <dbReference type="EMBL" id="NWU70538.1"/>
    </source>
</evidence>
<dbReference type="AlphaFoldDB" id="A0A7K5YYR2"/>
<dbReference type="SUPFAM" id="SSF56204">
    <property type="entry name" value="Hect, E3 ligase catalytic domain"/>
    <property type="match status" value="1"/>
</dbReference>
<feature type="non-terminal residue" evidence="7">
    <location>
        <position position="93"/>
    </location>
</feature>
<evidence type="ECO:0000256" key="2">
    <source>
        <dbReference type="ARBA" id="ARBA00012485"/>
    </source>
</evidence>
<evidence type="ECO:0000256" key="5">
    <source>
        <dbReference type="PROSITE-ProRule" id="PRU00104"/>
    </source>
</evidence>
<feature type="non-terminal residue" evidence="7">
    <location>
        <position position="1"/>
    </location>
</feature>
<dbReference type="OrthoDB" id="8068875at2759"/>
<dbReference type="PANTHER" id="PTHR45700">
    <property type="entry name" value="UBIQUITIN-PROTEIN LIGASE E3C"/>
    <property type="match status" value="1"/>
</dbReference>
<evidence type="ECO:0000256" key="3">
    <source>
        <dbReference type="ARBA" id="ARBA00022679"/>
    </source>
</evidence>
<dbReference type="PROSITE" id="PS50237">
    <property type="entry name" value="HECT"/>
    <property type="match status" value="1"/>
</dbReference>
<evidence type="ECO:0000259" key="6">
    <source>
        <dbReference type="PROSITE" id="PS50237"/>
    </source>
</evidence>
<accession>A0A7K5YYR2</accession>
<comment type="caution">
    <text evidence="7">The sequence shown here is derived from an EMBL/GenBank/DDBJ whole genome shotgun (WGS) entry which is preliminary data.</text>
</comment>
<keyword evidence="8" id="KW-1185">Reference proteome</keyword>
<gene>
    <name evidence="7" type="primary">Herc3_1</name>
    <name evidence="7" type="ORF">PTEBUR_R15182</name>
</gene>
<sequence length="93" mass="10265">CAFGCSPWHKVTCPNCPTFPVLLLVFLTGSDRIPIYGMSSLRIVIQSTASGEQYLPVAHTCYNLLDLPKYSSKEILSARLVQAIDHYEGFSLA</sequence>
<proteinExistence type="predicted"/>
<keyword evidence="7" id="KW-0436">Ligase</keyword>
<dbReference type="FunFam" id="3.30.2410.10:FF:000003">
    <property type="entry name" value="probable E3 ubiquitin-protein ligase HERC4 isoform X1"/>
    <property type="match status" value="1"/>
</dbReference>
<evidence type="ECO:0000313" key="8">
    <source>
        <dbReference type="Proteomes" id="UP000522270"/>
    </source>
</evidence>
<organism evidence="7 8">
    <name type="scientific">Pterocles burchelli</name>
    <dbReference type="NCBI Taxonomy" id="2585816"/>
    <lineage>
        <taxon>Eukaryota</taxon>
        <taxon>Metazoa</taxon>
        <taxon>Chordata</taxon>
        <taxon>Craniata</taxon>
        <taxon>Vertebrata</taxon>
        <taxon>Euteleostomi</taxon>
        <taxon>Archelosauria</taxon>
        <taxon>Archosauria</taxon>
        <taxon>Dinosauria</taxon>
        <taxon>Saurischia</taxon>
        <taxon>Theropoda</taxon>
        <taxon>Coelurosauria</taxon>
        <taxon>Aves</taxon>
        <taxon>Neognathae</taxon>
        <taxon>Neoaves</taxon>
        <taxon>Columbimorphae</taxon>
        <taxon>Pterocliformes</taxon>
        <taxon>Pteroclidae</taxon>
        <taxon>Pterocles</taxon>
    </lineage>
</organism>
<feature type="domain" description="HECT" evidence="6">
    <location>
        <begin position="23"/>
        <end position="93"/>
    </location>
</feature>
<dbReference type="InterPro" id="IPR000569">
    <property type="entry name" value="HECT_dom"/>
</dbReference>
<dbReference type="GO" id="GO:0000209">
    <property type="term" value="P:protein polyubiquitination"/>
    <property type="evidence" value="ECO:0007669"/>
    <property type="project" value="InterPro"/>
</dbReference>
<keyword evidence="4 5" id="KW-0833">Ubl conjugation pathway</keyword>
<dbReference type="EC" id="2.3.2.26" evidence="2"/>
<dbReference type="Gene3D" id="3.30.2410.10">
    <property type="entry name" value="Hect, E3 ligase catalytic domain"/>
    <property type="match status" value="1"/>
</dbReference>
<name>A0A7K5YYR2_9AVES</name>
<dbReference type="PANTHER" id="PTHR45700:SF8">
    <property type="entry name" value="HECT-TYPE E3 UBIQUITIN TRANSFERASE"/>
    <property type="match status" value="1"/>
</dbReference>
<dbReference type="GO" id="GO:0016874">
    <property type="term" value="F:ligase activity"/>
    <property type="evidence" value="ECO:0007669"/>
    <property type="project" value="UniProtKB-KW"/>
</dbReference>
<dbReference type="InterPro" id="IPR044611">
    <property type="entry name" value="E3A/B/C-like"/>
</dbReference>
<dbReference type="InterPro" id="IPR035983">
    <property type="entry name" value="Hect_E3_ubiquitin_ligase"/>
</dbReference>
<dbReference type="Pfam" id="PF00632">
    <property type="entry name" value="HECT"/>
    <property type="match status" value="1"/>
</dbReference>
<keyword evidence="3" id="KW-0808">Transferase</keyword>
<reference evidence="7 8" key="1">
    <citation type="submission" date="2019-09" db="EMBL/GenBank/DDBJ databases">
        <title>Bird 10,000 Genomes (B10K) Project - Family phase.</title>
        <authorList>
            <person name="Zhang G."/>
        </authorList>
    </citation>
    <scope>NUCLEOTIDE SEQUENCE [LARGE SCALE GENOMIC DNA]</scope>
    <source>
        <strain evidence="7">B10K-DU-027-49</strain>
        <tissue evidence="7">Muscle</tissue>
    </source>
</reference>
<dbReference type="GO" id="GO:0061630">
    <property type="term" value="F:ubiquitin protein ligase activity"/>
    <property type="evidence" value="ECO:0007669"/>
    <property type="project" value="UniProtKB-EC"/>
</dbReference>
<feature type="active site" description="Glycyl thioester intermediate" evidence="5">
    <location>
        <position position="61"/>
    </location>
</feature>
<evidence type="ECO:0000256" key="4">
    <source>
        <dbReference type="ARBA" id="ARBA00022786"/>
    </source>
</evidence>